<dbReference type="PANTHER" id="PTHR34698">
    <property type="entry name" value="5-OXOPROLINASE SUBUNIT B"/>
    <property type="match status" value="1"/>
</dbReference>
<dbReference type="SUPFAM" id="SSF50891">
    <property type="entry name" value="Cyclophilin-like"/>
    <property type="match status" value="1"/>
</dbReference>
<protein>
    <recommendedName>
        <fullName evidence="4">Carboxyltransferase domain-containing protein</fullName>
    </recommendedName>
</protein>
<evidence type="ECO:0000256" key="2">
    <source>
        <dbReference type="ARBA" id="ARBA00022801"/>
    </source>
</evidence>
<dbReference type="RefSeq" id="WP_229734957.1">
    <property type="nucleotide sequence ID" value="NZ_BAABKH010000005.1"/>
</dbReference>
<keyword evidence="1" id="KW-0547">Nucleotide-binding</keyword>
<accession>A0A917F3F4</accession>
<dbReference type="EMBL" id="BMEM01000001">
    <property type="protein sequence ID" value="GGF46431.1"/>
    <property type="molecule type" value="Genomic_DNA"/>
</dbReference>
<proteinExistence type="predicted"/>
<evidence type="ECO:0000313" key="5">
    <source>
        <dbReference type="EMBL" id="GGF46431.1"/>
    </source>
</evidence>
<feature type="domain" description="Carboxyltransferase" evidence="4">
    <location>
        <begin position="6"/>
        <end position="205"/>
    </location>
</feature>
<keyword evidence="6" id="KW-1185">Reference proteome</keyword>
<dbReference type="InterPro" id="IPR003833">
    <property type="entry name" value="CT_C_D"/>
</dbReference>
<dbReference type="SMART" id="SM00796">
    <property type="entry name" value="AHS1"/>
    <property type="match status" value="1"/>
</dbReference>
<sequence length="217" mass="22839">MGDVPMRLLPMGEEAILVETEDIASVLRLRTLLADLVETGEGAWAQVAELVPAARTVLVVTTPGADLAALAGELRHLDTAAAGDHVAQHAPEEVEIVVRYDGPDLEDVAGLTGMTPEEVVAAHTQTPWQVGFGGFAPGFAYLVGGDPRLLVPRRSTPRTKVPAGAVGLAGEFSGIYPRESPGGWQLLGTTDAVLWDADREHPALLRPGAVVRFVEAS</sequence>
<dbReference type="Gene3D" id="2.40.100.10">
    <property type="entry name" value="Cyclophilin-like"/>
    <property type="match status" value="1"/>
</dbReference>
<dbReference type="SUPFAM" id="SSF160467">
    <property type="entry name" value="PH0987 N-terminal domain-like"/>
    <property type="match status" value="1"/>
</dbReference>
<dbReference type="GO" id="GO:0016787">
    <property type="term" value="F:hydrolase activity"/>
    <property type="evidence" value="ECO:0007669"/>
    <property type="project" value="UniProtKB-KW"/>
</dbReference>
<keyword evidence="3" id="KW-0067">ATP-binding</keyword>
<evidence type="ECO:0000256" key="3">
    <source>
        <dbReference type="ARBA" id="ARBA00022840"/>
    </source>
</evidence>
<evidence type="ECO:0000259" key="4">
    <source>
        <dbReference type="SMART" id="SM00796"/>
    </source>
</evidence>
<dbReference type="InterPro" id="IPR029000">
    <property type="entry name" value="Cyclophilin-like_dom_sf"/>
</dbReference>
<reference evidence="5" key="1">
    <citation type="journal article" date="2014" name="Int. J. Syst. Evol. Microbiol.">
        <title>Complete genome sequence of Corynebacterium casei LMG S-19264T (=DSM 44701T), isolated from a smear-ripened cheese.</title>
        <authorList>
            <consortium name="US DOE Joint Genome Institute (JGI-PGF)"/>
            <person name="Walter F."/>
            <person name="Albersmeier A."/>
            <person name="Kalinowski J."/>
            <person name="Ruckert C."/>
        </authorList>
    </citation>
    <scope>NUCLEOTIDE SEQUENCE</scope>
    <source>
        <strain evidence="5">CGMCC 1.12160</strain>
    </source>
</reference>
<comment type="caution">
    <text evidence="5">The sequence shown here is derived from an EMBL/GenBank/DDBJ whole genome shotgun (WGS) entry which is preliminary data.</text>
</comment>
<name>A0A917F3F4_9MICO</name>
<evidence type="ECO:0000256" key="1">
    <source>
        <dbReference type="ARBA" id="ARBA00022741"/>
    </source>
</evidence>
<reference evidence="5" key="2">
    <citation type="submission" date="2020-09" db="EMBL/GenBank/DDBJ databases">
        <authorList>
            <person name="Sun Q."/>
            <person name="Zhou Y."/>
        </authorList>
    </citation>
    <scope>NUCLEOTIDE SEQUENCE</scope>
    <source>
        <strain evidence="5">CGMCC 1.12160</strain>
    </source>
</reference>
<dbReference type="PANTHER" id="PTHR34698:SF2">
    <property type="entry name" value="5-OXOPROLINASE SUBUNIT B"/>
    <property type="match status" value="1"/>
</dbReference>
<gene>
    <name evidence="5" type="ORF">GCM10011366_12690</name>
</gene>
<organism evidence="5 6">
    <name type="scientific">Ornithinimicrobium tianjinense</name>
    <dbReference type="NCBI Taxonomy" id="1195761"/>
    <lineage>
        <taxon>Bacteria</taxon>
        <taxon>Bacillati</taxon>
        <taxon>Actinomycetota</taxon>
        <taxon>Actinomycetes</taxon>
        <taxon>Micrococcales</taxon>
        <taxon>Ornithinimicrobiaceae</taxon>
        <taxon>Ornithinimicrobium</taxon>
    </lineage>
</organism>
<dbReference type="InterPro" id="IPR010016">
    <property type="entry name" value="PxpB"/>
</dbReference>
<dbReference type="Gene3D" id="3.30.1360.40">
    <property type="match status" value="1"/>
</dbReference>
<keyword evidence="2" id="KW-0378">Hydrolase</keyword>
<dbReference type="Proteomes" id="UP000605670">
    <property type="component" value="Unassembled WGS sequence"/>
</dbReference>
<dbReference type="Pfam" id="PF02682">
    <property type="entry name" value="CT_C_D"/>
    <property type="match status" value="1"/>
</dbReference>
<dbReference type="AlphaFoldDB" id="A0A917F3F4"/>
<evidence type="ECO:0000313" key="6">
    <source>
        <dbReference type="Proteomes" id="UP000605670"/>
    </source>
</evidence>
<dbReference type="GO" id="GO:0005524">
    <property type="term" value="F:ATP binding"/>
    <property type="evidence" value="ECO:0007669"/>
    <property type="project" value="UniProtKB-KW"/>
</dbReference>